<feature type="region of interest" description="Disordered" evidence="1">
    <location>
        <begin position="69"/>
        <end position="88"/>
    </location>
</feature>
<evidence type="ECO:0000313" key="3">
    <source>
        <dbReference type="Proteomes" id="UP000654471"/>
    </source>
</evidence>
<evidence type="ECO:0000313" key="2">
    <source>
        <dbReference type="EMBL" id="GGU61742.1"/>
    </source>
</evidence>
<name>A0ABQ2V2J6_9ACTN</name>
<dbReference type="Gene3D" id="1.10.287.1350">
    <property type="match status" value="1"/>
</dbReference>
<comment type="caution">
    <text evidence="2">The sequence shown here is derived from an EMBL/GenBank/DDBJ whole genome shotgun (WGS) entry which is preliminary data.</text>
</comment>
<organism evidence="2 3">
    <name type="scientific">Streptomyces albospinus</name>
    <dbReference type="NCBI Taxonomy" id="285515"/>
    <lineage>
        <taxon>Bacteria</taxon>
        <taxon>Bacillati</taxon>
        <taxon>Actinomycetota</taxon>
        <taxon>Actinomycetes</taxon>
        <taxon>Kitasatosporales</taxon>
        <taxon>Streptomycetaceae</taxon>
        <taxon>Streptomyces</taxon>
    </lineage>
</organism>
<dbReference type="EMBL" id="BMRP01000008">
    <property type="protein sequence ID" value="GGU61742.1"/>
    <property type="molecule type" value="Genomic_DNA"/>
</dbReference>
<sequence>MPYEAPQQQQQQQQPEISARFGAAMSRGAARTAALLPTAYASDRFTTAAGIGGGEGALRAWVFCPRQAPGSPATGWTAGAPRRAGVVP</sequence>
<keyword evidence="3" id="KW-1185">Reference proteome</keyword>
<dbReference type="RefSeq" id="WP_189299888.1">
    <property type="nucleotide sequence ID" value="NZ_BMRP01000008.1"/>
</dbReference>
<protein>
    <submittedName>
        <fullName evidence="2">Uncharacterized protein</fullName>
    </submittedName>
</protein>
<dbReference type="Gene3D" id="3.40.50.150">
    <property type="entry name" value="Vaccinia Virus protein VP39"/>
    <property type="match status" value="1"/>
</dbReference>
<proteinExistence type="predicted"/>
<reference evidence="3" key="1">
    <citation type="journal article" date="2019" name="Int. J. Syst. Evol. Microbiol.">
        <title>The Global Catalogue of Microorganisms (GCM) 10K type strain sequencing project: providing services to taxonomists for standard genome sequencing and annotation.</title>
        <authorList>
            <consortium name="The Broad Institute Genomics Platform"/>
            <consortium name="The Broad Institute Genome Sequencing Center for Infectious Disease"/>
            <person name="Wu L."/>
            <person name="Ma J."/>
        </authorList>
    </citation>
    <scope>NUCLEOTIDE SEQUENCE [LARGE SCALE GENOMIC DNA]</scope>
    <source>
        <strain evidence="3">JCM 3399</strain>
    </source>
</reference>
<accession>A0ABQ2V2J6</accession>
<dbReference type="InterPro" id="IPR029063">
    <property type="entry name" value="SAM-dependent_MTases_sf"/>
</dbReference>
<evidence type="ECO:0000256" key="1">
    <source>
        <dbReference type="SAM" id="MobiDB-lite"/>
    </source>
</evidence>
<gene>
    <name evidence="2" type="ORF">GCM10010211_28460</name>
</gene>
<dbReference type="Proteomes" id="UP000654471">
    <property type="component" value="Unassembled WGS sequence"/>
</dbReference>